<dbReference type="PATRIC" id="fig|626937.4.peg.1927"/>
<dbReference type="EMBL" id="LSZW01000062">
    <property type="protein sequence ID" value="KXK65361.1"/>
    <property type="molecule type" value="Genomic_DNA"/>
</dbReference>
<accession>A0A136Q3W4</accession>
<dbReference type="CDD" id="cd03354">
    <property type="entry name" value="LbH_SAT"/>
    <property type="match status" value="1"/>
</dbReference>
<dbReference type="UniPathway" id="UPA00136">
    <property type="reaction ID" value="UER00199"/>
</dbReference>
<dbReference type="RefSeq" id="WP_066519222.1">
    <property type="nucleotide sequence ID" value="NZ_CABMOF010000001.1"/>
</dbReference>
<evidence type="ECO:0000313" key="7">
    <source>
        <dbReference type="EMBL" id="KXK65361.1"/>
    </source>
</evidence>
<feature type="domain" description="Serine acetyltransferase N-terminal" evidence="6">
    <location>
        <begin position="107"/>
        <end position="157"/>
    </location>
</feature>
<dbReference type="KEGG" id="cmiu:B1H56_05480"/>
<evidence type="ECO:0000313" key="8">
    <source>
        <dbReference type="Proteomes" id="UP000070366"/>
    </source>
</evidence>
<dbReference type="GO" id="GO:0009001">
    <property type="term" value="F:serine O-acetyltransferase activity"/>
    <property type="evidence" value="ECO:0007669"/>
    <property type="project" value="InterPro"/>
</dbReference>
<dbReference type="Pfam" id="PF06426">
    <property type="entry name" value="SATase_N"/>
    <property type="match status" value="1"/>
</dbReference>
<organism evidence="7 8">
    <name type="scientific">Christensenella minuta</name>
    <dbReference type="NCBI Taxonomy" id="626937"/>
    <lineage>
        <taxon>Bacteria</taxon>
        <taxon>Bacillati</taxon>
        <taxon>Bacillota</taxon>
        <taxon>Clostridia</taxon>
        <taxon>Christensenellales</taxon>
        <taxon>Christensenellaceae</taxon>
        <taxon>Christensenella</taxon>
    </lineage>
</organism>
<dbReference type="Proteomes" id="UP000070366">
    <property type="component" value="Unassembled WGS sequence"/>
</dbReference>
<dbReference type="STRING" id="626937.HMPREF3293_01951"/>
<protein>
    <recommendedName>
        <fullName evidence="2">Serine acetyltransferase</fullName>
    </recommendedName>
</protein>
<dbReference type="PANTHER" id="PTHR42811">
    <property type="entry name" value="SERINE ACETYLTRANSFERASE"/>
    <property type="match status" value="1"/>
</dbReference>
<comment type="pathway">
    <text evidence="1">Amino-acid biosynthesis; L-cysteine biosynthesis; L-cysteine from L-serine: step 1/2.</text>
</comment>
<evidence type="ECO:0000256" key="4">
    <source>
        <dbReference type="ARBA" id="ARBA00022679"/>
    </source>
</evidence>
<dbReference type="InterPro" id="IPR053376">
    <property type="entry name" value="Serine_acetyltransferase"/>
</dbReference>
<dbReference type="SUPFAM" id="SSF51161">
    <property type="entry name" value="Trimeric LpxA-like enzymes"/>
    <property type="match status" value="1"/>
</dbReference>
<dbReference type="NCBIfam" id="NF041874">
    <property type="entry name" value="EPS_EpsC"/>
    <property type="match status" value="1"/>
</dbReference>
<dbReference type="InterPro" id="IPR042122">
    <property type="entry name" value="Ser_AcTrfase_N_sf"/>
</dbReference>
<proteinExistence type="predicted"/>
<evidence type="ECO:0000256" key="1">
    <source>
        <dbReference type="ARBA" id="ARBA00004876"/>
    </source>
</evidence>
<dbReference type="InterPro" id="IPR045304">
    <property type="entry name" value="LbH_SAT"/>
</dbReference>
<evidence type="ECO:0000256" key="2">
    <source>
        <dbReference type="ARBA" id="ARBA00018522"/>
    </source>
</evidence>
<dbReference type="InterPro" id="IPR010493">
    <property type="entry name" value="Ser_AcTrfase_N"/>
</dbReference>
<sequence length="303" mass="33470">MLKDLNELAIRDLAREIVSINSHNITGETISGFGMKQKVAAVVRLIRSAMFPNIYDNMVVKESALEKIVEKRFQEAAVLLDCIIAEVMVNQCHLQKRERTDCDKCRENARKITLHFMKQLPEIARLLNTDIEAAYCGDPAAVSNEEILLSYPGFEAVSIYRLAHALYERHIPLLPRIMTEQAHSATGIDIHPGAHIGEYFFIDHGTGVVIGETCTIGRHVKIYQGVTLGAKSFELDCNGNPVKGVKRHPDIEDNVIIYSGATILGGDTVIGEGSVIGGNVWLTHSIEPHTTVYNSTPSPIITK</sequence>
<dbReference type="InterPro" id="IPR011004">
    <property type="entry name" value="Trimer_LpxA-like_sf"/>
</dbReference>
<evidence type="ECO:0000259" key="6">
    <source>
        <dbReference type="Pfam" id="PF06426"/>
    </source>
</evidence>
<evidence type="ECO:0000256" key="5">
    <source>
        <dbReference type="ARBA" id="ARBA00023315"/>
    </source>
</evidence>
<name>A0A136Q3W4_9FIRM</name>
<keyword evidence="5" id="KW-0012">Acyltransferase</keyword>
<dbReference type="GO" id="GO:0006535">
    <property type="term" value="P:cysteine biosynthetic process from serine"/>
    <property type="evidence" value="ECO:0007669"/>
    <property type="project" value="InterPro"/>
</dbReference>
<dbReference type="OrthoDB" id="9801456at2"/>
<dbReference type="Gene3D" id="2.160.10.10">
    <property type="entry name" value="Hexapeptide repeat proteins"/>
    <property type="match status" value="1"/>
</dbReference>
<keyword evidence="8" id="KW-1185">Reference proteome</keyword>
<dbReference type="GO" id="GO:0005737">
    <property type="term" value="C:cytoplasm"/>
    <property type="evidence" value="ECO:0007669"/>
    <property type="project" value="InterPro"/>
</dbReference>
<comment type="caution">
    <text evidence="7">The sequence shown here is derived from an EMBL/GenBank/DDBJ whole genome shotgun (WGS) entry which is preliminary data.</text>
</comment>
<gene>
    <name evidence="7" type="ORF">HMPREF3293_01951</name>
</gene>
<keyword evidence="4 7" id="KW-0808">Transferase</keyword>
<reference evidence="7 8" key="1">
    <citation type="submission" date="2016-02" db="EMBL/GenBank/DDBJ databases">
        <authorList>
            <person name="Wen L."/>
            <person name="He K."/>
            <person name="Yang H."/>
        </authorList>
    </citation>
    <scope>NUCLEOTIDE SEQUENCE [LARGE SCALE GENOMIC DNA]</scope>
    <source>
        <strain evidence="7 8">DSM 22607</strain>
    </source>
</reference>
<dbReference type="Gene3D" id="1.10.3130.10">
    <property type="entry name" value="serine acetyltransferase, domain 1"/>
    <property type="match status" value="1"/>
</dbReference>
<evidence type="ECO:0000256" key="3">
    <source>
        <dbReference type="ARBA" id="ARBA00022605"/>
    </source>
</evidence>
<dbReference type="AlphaFoldDB" id="A0A136Q3W4"/>
<keyword evidence="3" id="KW-0028">Amino-acid biosynthesis</keyword>